<evidence type="ECO:0000256" key="3">
    <source>
        <dbReference type="ARBA" id="ARBA00022525"/>
    </source>
</evidence>
<dbReference type="Pfam" id="PF00007">
    <property type="entry name" value="Cys_knot"/>
    <property type="match status" value="1"/>
</dbReference>
<evidence type="ECO:0000313" key="9">
    <source>
        <dbReference type="Proteomes" id="UP001318040"/>
    </source>
</evidence>
<sequence length="141" mass="14798">MAGSRCGCESSLLLLLLVLALALTLKSPALARSHCAARIATVAIEDSLCGTCYYVNTTICQGACVTKQSYARHGRSVQRACVYAEVRYETAALPGCAARPLAATTAVPSAVSCACRRCDTRTTDCTERSVGPDFCRLRGGG</sequence>
<dbReference type="Gene3D" id="2.10.90.10">
    <property type="entry name" value="Cystine-knot cytokines"/>
    <property type="match status" value="1"/>
</dbReference>
<dbReference type="SMART" id="SM00068">
    <property type="entry name" value="GHB"/>
    <property type="match status" value="1"/>
</dbReference>
<keyword evidence="9" id="KW-1185">Reference proteome</keyword>
<keyword evidence="6" id="KW-0325">Glycoprotein</keyword>
<dbReference type="AlphaFoldDB" id="A0AAJ7UFN0"/>
<organism evidence="9 10">
    <name type="scientific">Petromyzon marinus</name>
    <name type="common">Sea lamprey</name>
    <dbReference type="NCBI Taxonomy" id="7757"/>
    <lineage>
        <taxon>Eukaryota</taxon>
        <taxon>Metazoa</taxon>
        <taxon>Chordata</taxon>
        <taxon>Craniata</taxon>
        <taxon>Vertebrata</taxon>
        <taxon>Cyclostomata</taxon>
        <taxon>Hyperoartia</taxon>
        <taxon>Petromyzontiformes</taxon>
        <taxon>Petromyzontidae</taxon>
        <taxon>Petromyzon</taxon>
    </lineage>
</organism>
<dbReference type="InterPro" id="IPR029034">
    <property type="entry name" value="Cystine-knot_cytokine"/>
</dbReference>
<dbReference type="CDD" id="cd00069">
    <property type="entry name" value="GHB_like"/>
    <property type="match status" value="1"/>
</dbReference>
<accession>A0AAJ7UFN0</accession>
<dbReference type="GO" id="GO:0005737">
    <property type="term" value="C:cytoplasm"/>
    <property type="evidence" value="ECO:0007669"/>
    <property type="project" value="TreeGrafter"/>
</dbReference>
<dbReference type="GO" id="GO:0007186">
    <property type="term" value="P:G protein-coupled receptor signaling pathway"/>
    <property type="evidence" value="ECO:0007669"/>
    <property type="project" value="TreeGrafter"/>
</dbReference>
<reference evidence="10" key="1">
    <citation type="submission" date="2025-08" db="UniProtKB">
        <authorList>
            <consortium name="RefSeq"/>
        </authorList>
    </citation>
    <scope>IDENTIFICATION</scope>
    <source>
        <tissue evidence="10">Sperm</tissue>
    </source>
</reference>
<evidence type="ECO:0000259" key="8">
    <source>
        <dbReference type="Pfam" id="PF00007"/>
    </source>
</evidence>
<dbReference type="PANTHER" id="PTHR11515:SF11">
    <property type="entry name" value="LUTROPIN SUBUNIT BETA"/>
    <property type="match status" value="1"/>
</dbReference>
<comment type="subcellular location">
    <subcellularLocation>
        <location evidence="1">Secreted</location>
    </subcellularLocation>
</comment>
<dbReference type="RefSeq" id="XP_032833898.1">
    <property type="nucleotide sequence ID" value="XM_032978007.1"/>
</dbReference>
<evidence type="ECO:0000256" key="7">
    <source>
        <dbReference type="SAM" id="SignalP"/>
    </source>
</evidence>
<evidence type="ECO:0000256" key="5">
    <source>
        <dbReference type="ARBA" id="ARBA00023157"/>
    </source>
</evidence>
<evidence type="ECO:0000256" key="1">
    <source>
        <dbReference type="ARBA" id="ARBA00004613"/>
    </source>
</evidence>
<dbReference type="FunFam" id="2.10.90.10:FF:000007">
    <property type="entry name" value="Luteinizing hormone beta subunit"/>
    <property type="match status" value="1"/>
</dbReference>
<dbReference type="SUPFAM" id="SSF57501">
    <property type="entry name" value="Cystine-knot cytokines"/>
    <property type="match status" value="1"/>
</dbReference>
<dbReference type="Proteomes" id="UP001318040">
    <property type="component" value="Chromosome 65"/>
</dbReference>
<evidence type="ECO:0000313" key="10">
    <source>
        <dbReference type="RefSeq" id="XP_032833898.1"/>
    </source>
</evidence>
<dbReference type="InterPro" id="IPR006208">
    <property type="entry name" value="Glyco_hormone_CN"/>
</dbReference>
<evidence type="ECO:0000256" key="6">
    <source>
        <dbReference type="ARBA" id="ARBA00023180"/>
    </source>
</evidence>
<keyword evidence="4" id="KW-0372">Hormone</keyword>
<comment type="similarity">
    <text evidence="2">Belongs to the glycoprotein hormones subunit beta family.</text>
</comment>
<evidence type="ECO:0000256" key="4">
    <source>
        <dbReference type="ARBA" id="ARBA00022702"/>
    </source>
</evidence>
<protein>
    <submittedName>
        <fullName evidence="10">Follitropin subunit beta-like</fullName>
    </submittedName>
</protein>
<dbReference type="KEGG" id="pmrn:116956415"/>
<gene>
    <name evidence="10" type="primary">LOC116956415</name>
</gene>
<dbReference type="PANTHER" id="PTHR11515">
    <property type="entry name" value="GLYCOPROTEIN HORMONE BETA CHAIN"/>
    <property type="match status" value="1"/>
</dbReference>
<dbReference type="GO" id="GO:0005615">
    <property type="term" value="C:extracellular space"/>
    <property type="evidence" value="ECO:0007669"/>
    <property type="project" value="TreeGrafter"/>
</dbReference>
<feature type="signal peptide" evidence="7">
    <location>
        <begin position="1"/>
        <end position="31"/>
    </location>
</feature>
<evidence type="ECO:0000256" key="2">
    <source>
        <dbReference type="ARBA" id="ARBA00006552"/>
    </source>
</evidence>
<keyword evidence="5" id="KW-1015">Disulfide bond</keyword>
<feature type="chain" id="PRO_5042507469" evidence="7">
    <location>
        <begin position="32"/>
        <end position="141"/>
    </location>
</feature>
<keyword evidence="7" id="KW-0732">Signal</keyword>
<feature type="domain" description="Glycoprotein hormone subunit beta" evidence="8">
    <location>
        <begin position="33"/>
        <end position="135"/>
    </location>
</feature>
<proteinExistence type="inferred from homology"/>
<dbReference type="GO" id="GO:0005179">
    <property type="term" value="F:hormone activity"/>
    <property type="evidence" value="ECO:0007669"/>
    <property type="project" value="UniProtKB-KW"/>
</dbReference>
<name>A0AAJ7UFN0_PETMA</name>
<dbReference type="InterPro" id="IPR001545">
    <property type="entry name" value="Gonadotropin_bsu"/>
</dbReference>
<keyword evidence="3" id="KW-0964">Secreted</keyword>